<name>A0AA39YLA6_9PEZI</name>
<protein>
    <submittedName>
        <fullName evidence="2">Ribosome quality control complex subunit 1</fullName>
    </submittedName>
</protein>
<dbReference type="GO" id="GO:0072344">
    <property type="term" value="P:rescue of stalled ribosome"/>
    <property type="evidence" value="ECO:0007669"/>
    <property type="project" value="TreeGrafter"/>
</dbReference>
<feature type="region of interest" description="Disordered" evidence="1">
    <location>
        <begin position="552"/>
        <end position="594"/>
    </location>
</feature>
<feature type="region of interest" description="Disordered" evidence="1">
    <location>
        <begin position="674"/>
        <end position="711"/>
    </location>
</feature>
<gene>
    <name evidence="2" type="primary">rqc1</name>
    <name evidence="2" type="ORF">DIS24_g5061</name>
</gene>
<feature type="compositionally biased region" description="Basic and acidic residues" evidence="1">
    <location>
        <begin position="702"/>
        <end position="711"/>
    </location>
</feature>
<dbReference type="Proteomes" id="UP001175001">
    <property type="component" value="Unassembled WGS sequence"/>
</dbReference>
<reference evidence="2" key="1">
    <citation type="submission" date="2023-06" db="EMBL/GenBank/DDBJ databases">
        <title>Multi-omics analyses reveal the molecular pathogenesis toolkit of Lasiodiplodia hormozganensis, a cross-kingdom pathogen.</title>
        <authorList>
            <person name="Felix C."/>
            <person name="Meneses R."/>
            <person name="Goncalves M.F.M."/>
            <person name="Tilleman L."/>
            <person name="Duarte A.S."/>
            <person name="Jorrin-Novo J.V."/>
            <person name="Van De Peer Y."/>
            <person name="Deforce D."/>
            <person name="Van Nieuwerburgh F."/>
            <person name="Esteves A.C."/>
            <person name="Alves A."/>
        </authorList>
    </citation>
    <scope>NUCLEOTIDE SEQUENCE</scope>
    <source>
        <strain evidence="2">CBS 339.90</strain>
    </source>
</reference>
<dbReference type="InterPro" id="IPR006994">
    <property type="entry name" value="TCF25/Rqc1"/>
</dbReference>
<feature type="region of interest" description="Disordered" evidence="1">
    <location>
        <begin position="19"/>
        <end position="119"/>
    </location>
</feature>
<dbReference type="AlphaFoldDB" id="A0AA39YLA6"/>
<feature type="region of interest" description="Disordered" evidence="1">
    <location>
        <begin position="616"/>
        <end position="638"/>
    </location>
</feature>
<proteinExistence type="predicted"/>
<feature type="compositionally biased region" description="Acidic residues" evidence="1">
    <location>
        <begin position="25"/>
        <end position="36"/>
    </location>
</feature>
<dbReference type="GO" id="GO:1990112">
    <property type="term" value="C:RQC complex"/>
    <property type="evidence" value="ECO:0007669"/>
    <property type="project" value="TreeGrafter"/>
</dbReference>
<organism evidence="2 3">
    <name type="scientific">Lasiodiplodia hormozganensis</name>
    <dbReference type="NCBI Taxonomy" id="869390"/>
    <lineage>
        <taxon>Eukaryota</taxon>
        <taxon>Fungi</taxon>
        <taxon>Dikarya</taxon>
        <taxon>Ascomycota</taxon>
        <taxon>Pezizomycotina</taxon>
        <taxon>Dothideomycetes</taxon>
        <taxon>Dothideomycetes incertae sedis</taxon>
        <taxon>Botryosphaeriales</taxon>
        <taxon>Botryosphaeriaceae</taxon>
        <taxon>Lasiodiplodia</taxon>
    </lineage>
</organism>
<accession>A0AA39YLA6</accession>
<dbReference type="Pfam" id="PF04910">
    <property type="entry name" value="Tcf25"/>
    <property type="match status" value="1"/>
</dbReference>
<feature type="compositionally biased region" description="Acidic residues" evidence="1">
    <location>
        <begin position="52"/>
        <end position="63"/>
    </location>
</feature>
<feature type="compositionally biased region" description="Basic and acidic residues" evidence="1">
    <location>
        <begin position="616"/>
        <end position="626"/>
    </location>
</feature>
<dbReference type="GO" id="GO:1990116">
    <property type="term" value="P:ribosome-associated ubiquitin-dependent protein catabolic process"/>
    <property type="evidence" value="ECO:0007669"/>
    <property type="project" value="TreeGrafter"/>
</dbReference>
<feature type="compositionally biased region" description="Polar residues" evidence="1">
    <location>
        <begin position="554"/>
        <end position="564"/>
    </location>
</feature>
<dbReference type="PANTHER" id="PTHR22684">
    <property type="entry name" value="NULP1-RELATED"/>
    <property type="match status" value="1"/>
</dbReference>
<keyword evidence="3" id="KW-1185">Reference proteome</keyword>
<comment type="caution">
    <text evidence="2">The sequence shown here is derived from an EMBL/GenBank/DDBJ whole genome shotgun (WGS) entry which is preliminary data.</text>
</comment>
<evidence type="ECO:0000313" key="2">
    <source>
        <dbReference type="EMBL" id="KAK0654674.1"/>
    </source>
</evidence>
<feature type="compositionally biased region" description="Basic and acidic residues" evidence="1">
    <location>
        <begin position="584"/>
        <end position="594"/>
    </location>
</feature>
<dbReference type="EMBL" id="JAUJDW010000020">
    <property type="protein sequence ID" value="KAK0654674.1"/>
    <property type="molecule type" value="Genomic_DNA"/>
</dbReference>
<evidence type="ECO:0000313" key="3">
    <source>
        <dbReference type="Proteomes" id="UP001175001"/>
    </source>
</evidence>
<dbReference type="PANTHER" id="PTHR22684:SF0">
    <property type="entry name" value="RIBOSOME QUALITY CONTROL COMPLEX SUBUNIT TCF25"/>
    <property type="match status" value="1"/>
</dbReference>
<feature type="compositionally biased region" description="Basic residues" evidence="1">
    <location>
        <begin position="87"/>
        <end position="101"/>
    </location>
</feature>
<sequence length="711" mass="79508">MSARALRKLQRELEEKKQLELLAAENDEDDESEEEQPAARPAKASMFAMLGGDDDGDDDDDEKEEPRETSEAPEESEEEALKPKASTAKRNKKKKKKKAKAAKQAIDTPTKEQSASSGLDEIDLALQSLKVSKSGDPGKSAEETAADAAAQELYKLLAVDTQGLHAQNEMRKLFGRAALENRADDEPAGRGRRGRGAQQLGLAQAVAARNMPGGQGLASLGLRRNIFIQGKEEWPRATSGGLGMEIVEKRADGTVEYRFIHSTAYQDVQRQFESCVASMDPSRLVQLLQFNPYHISTLLQVSEIAKQERDHATSGDLLERALFSFGRSIHSTFSNNLSQGKARLDFRRPENREFWLAAWRYIANLGMRATWRTVYEWAKLLLSLDPENDPYCVRLVIDQFAVRGRQQQDFISLAQNDFFKKRWADLPNIQMTLGLVQVQANERSKGQQKLYTAIGKYPWVAARLFQELEVSDIPPGVWGKQPRTPHEHLMTELYVIRAKDIWNTPEAKNLLVEVASAVQASGTADPADDAITRDIARHTILTDNPALIGAVPRSLSSQVKSTSDPLPPNDNVASYDPTPSRTSRQREGQTVEEMREEYSNLRAFFQSLMPWFQAREGDQGEQRGAEQLDEAPPLDPEVRDEEVVRRMVEQGIPFQEFWERTQRYEQLQNQMEMMGELEELPETGESRAASTEGAEGGGGNSHDARGADPAA</sequence>
<evidence type="ECO:0000256" key="1">
    <source>
        <dbReference type="SAM" id="MobiDB-lite"/>
    </source>
</evidence>